<dbReference type="PANTHER" id="PTHR19321:SF0">
    <property type="entry name" value="65-KDA MICROTUBULE-ASSOCIATED PROTEIN 6"/>
    <property type="match status" value="1"/>
</dbReference>
<gene>
    <name evidence="5" type="ORF">Nepgr_016979</name>
</gene>
<dbReference type="EMBL" id="BSYO01000015">
    <property type="protein sequence ID" value="GMH15138.1"/>
    <property type="molecule type" value="Genomic_DNA"/>
</dbReference>
<name>A0AAD3SNK8_NEPGR</name>
<dbReference type="InterPro" id="IPR007145">
    <property type="entry name" value="MAP65_Ase1_PRC1"/>
</dbReference>
<accession>A0AAD3SNK8</accession>
<dbReference type="Proteomes" id="UP001279734">
    <property type="component" value="Unassembled WGS sequence"/>
</dbReference>
<dbReference type="GO" id="GO:0000226">
    <property type="term" value="P:microtubule cytoskeleton organization"/>
    <property type="evidence" value="ECO:0007669"/>
    <property type="project" value="InterPro"/>
</dbReference>
<evidence type="ECO:0000313" key="5">
    <source>
        <dbReference type="EMBL" id="GMH15138.1"/>
    </source>
</evidence>
<keyword evidence="4" id="KW-0963">Cytoplasm</keyword>
<evidence type="ECO:0000256" key="2">
    <source>
        <dbReference type="ARBA" id="ARBA00006187"/>
    </source>
</evidence>
<dbReference type="GO" id="GO:0005874">
    <property type="term" value="C:microtubule"/>
    <property type="evidence" value="ECO:0007669"/>
    <property type="project" value="UniProtKB-KW"/>
</dbReference>
<evidence type="ECO:0000256" key="1">
    <source>
        <dbReference type="ARBA" id="ARBA00004245"/>
    </source>
</evidence>
<dbReference type="GO" id="GO:0005737">
    <property type="term" value="C:cytoplasm"/>
    <property type="evidence" value="ECO:0007669"/>
    <property type="project" value="TreeGrafter"/>
</dbReference>
<dbReference type="Pfam" id="PF03999">
    <property type="entry name" value="MAP65_ASE1"/>
    <property type="match status" value="1"/>
</dbReference>
<keyword evidence="4" id="KW-0206">Cytoskeleton</keyword>
<dbReference type="PANTHER" id="PTHR19321">
    <property type="entry name" value="PROTEIN REGULATOR OF CYTOKINESIS 1 PRC1-RELATED"/>
    <property type="match status" value="1"/>
</dbReference>
<proteinExistence type="inferred from homology"/>
<reference evidence="5" key="1">
    <citation type="submission" date="2023-05" db="EMBL/GenBank/DDBJ databases">
        <title>Nepenthes gracilis genome sequencing.</title>
        <authorList>
            <person name="Fukushima K."/>
        </authorList>
    </citation>
    <scope>NUCLEOTIDE SEQUENCE</scope>
    <source>
        <strain evidence="5">SING2019-196</strain>
    </source>
</reference>
<evidence type="ECO:0000256" key="4">
    <source>
        <dbReference type="ARBA" id="ARBA00023212"/>
    </source>
</evidence>
<sequence>MTVNKIPVIVDNLIDKTIAWEEERKMPFIYDGVRFLSILQAYEVTRRWREEEKKQYRDNKKIQNLLRTEKEAIYGSKPSPRKGKQL</sequence>
<dbReference type="Gene3D" id="1.20.58.1520">
    <property type="match status" value="1"/>
</dbReference>
<organism evidence="5 6">
    <name type="scientific">Nepenthes gracilis</name>
    <name type="common">Slender pitcher plant</name>
    <dbReference type="NCBI Taxonomy" id="150966"/>
    <lineage>
        <taxon>Eukaryota</taxon>
        <taxon>Viridiplantae</taxon>
        <taxon>Streptophyta</taxon>
        <taxon>Embryophyta</taxon>
        <taxon>Tracheophyta</taxon>
        <taxon>Spermatophyta</taxon>
        <taxon>Magnoliopsida</taxon>
        <taxon>eudicotyledons</taxon>
        <taxon>Gunneridae</taxon>
        <taxon>Pentapetalae</taxon>
        <taxon>Caryophyllales</taxon>
        <taxon>Nepenthaceae</taxon>
        <taxon>Nepenthes</taxon>
    </lineage>
</organism>
<evidence type="ECO:0000313" key="6">
    <source>
        <dbReference type="Proteomes" id="UP001279734"/>
    </source>
</evidence>
<comment type="subcellular location">
    <subcellularLocation>
        <location evidence="1">Cytoplasm</location>
        <location evidence="1">Cytoskeleton</location>
    </subcellularLocation>
</comment>
<dbReference type="GO" id="GO:0005819">
    <property type="term" value="C:spindle"/>
    <property type="evidence" value="ECO:0007669"/>
    <property type="project" value="TreeGrafter"/>
</dbReference>
<keyword evidence="6" id="KW-1185">Reference proteome</keyword>
<protein>
    <submittedName>
        <fullName evidence="5">Uncharacterized protein</fullName>
    </submittedName>
</protein>
<dbReference type="AlphaFoldDB" id="A0AAD3SNK8"/>
<dbReference type="GO" id="GO:0008017">
    <property type="term" value="F:microtubule binding"/>
    <property type="evidence" value="ECO:0007669"/>
    <property type="project" value="InterPro"/>
</dbReference>
<comment type="caution">
    <text evidence="5">The sequence shown here is derived from an EMBL/GenBank/DDBJ whole genome shotgun (WGS) entry which is preliminary data.</text>
</comment>
<evidence type="ECO:0000256" key="3">
    <source>
        <dbReference type="ARBA" id="ARBA00022701"/>
    </source>
</evidence>
<keyword evidence="3" id="KW-0493">Microtubule</keyword>
<comment type="similarity">
    <text evidence="2">Belongs to the MAP65/ASE1 family.</text>
</comment>